<sequence>GDNRRGVKMNGLDRMARCNEESFLQSLQPMHTSQSTHGTAVISTSPPVTPILATCVITATDKVTATNTSSTHVPDAGSAGSPTTTSPPSPLDSRIPRPSPSALRRAASLRLRGERLPPHHPRSTTAAAASTALVSHQYHPRRHNHFLQSSQQHQHPDHCIFPVITENGTDSPRQRSFSLSLTPVRPRPGHAASGGTTAAGVNDDSDAESVKSYSSACSTASACEHASFALNGTTWSGRSRKYVVHCSNYVGDSEQYLTPTQRAAKQVRKFQALLKEARKEIDEKDREILRLTKEVVELRLYKASLNSPDERTDSSDALTVRENNPFSPESPSKDLPDEGAAEKSIASPETPEKRAHTDLTSSLADSGHFEDGSVHSKDSVCLPESQPEITVSTITDANTVSNDIVSDASPVTPTSAERDEERRRLVSHYENRIEDMHRRHVDELQELKQKHNDKVESLLNQLSEVNTRYCEVRPAMDIAETRARELETELEAVKTELNEQKTLLNEQEERNKQMYLKMYAKGQEAARIEQADQNVRMKNISKIDIEYFSIFVQAHQSPPKVTVAELLQQLTITQAELENIKDTSYSPEPHISAERNQSLLSAQEAVSLWVLGTRKAMYRRIVEARSSQGTLDPEITLQFLKSAIYYFLTDKENHHGHLNAIESILGFTDAERHNIDRYYRSARK</sequence>
<feature type="compositionally biased region" description="Polar residues" evidence="2">
    <location>
        <begin position="315"/>
        <end position="330"/>
    </location>
</feature>
<feature type="coiled-coil region" evidence="1">
    <location>
        <begin position="430"/>
        <end position="517"/>
    </location>
</feature>
<dbReference type="PROSITE" id="PS50913">
    <property type="entry name" value="GRIP"/>
    <property type="match status" value="1"/>
</dbReference>
<keyword evidence="1" id="KW-0175">Coiled coil</keyword>
<feature type="region of interest" description="Disordered" evidence="2">
    <location>
        <begin position="181"/>
        <end position="207"/>
    </location>
</feature>
<dbReference type="Proteomes" id="UP000078542">
    <property type="component" value="Unassembled WGS sequence"/>
</dbReference>
<feature type="coiled-coil region" evidence="1">
    <location>
        <begin position="260"/>
        <end position="294"/>
    </location>
</feature>
<feature type="region of interest" description="Disordered" evidence="2">
    <location>
        <begin position="307"/>
        <end position="384"/>
    </location>
</feature>
<evidence type="ECO:0000256" key="2">
    <source>
        <dbReference type="SAM" id="MobiDB-lite"/>
    </source>
</evidence>
<name>A0A195C545_9HYME</name>
<dbReference type="EMBL" id="KQ978317">
    <property type="protein sequence ID" value="KYM95296.1"/>
    <property type="molecule type" value="Genomic_DNA"/>
</dbReference>
<feature type="compositionally biased region" description="Basic and acidic residues" evidence="2">
    <location>
        <begin position="367"/>
        <end position="378"/>
    </location>
</feature>
<proteinExistence type="predicted"/>
<accession>A0A195C545</accession>
<feature type="non-terminal residue" evidence="4">
    <location>
        <position position="1"/>
    </location>
</feature>
<dbReference type="AlphaFoldDB" id="A0A195C545"/>
<feature type="compositionally biased region" description="Low complexity" evidence="2">
    <location>
        <begin position="189"/>
        <end position="200"/>
    </location>
</feature>
<protein>
    <recommendedName>
        <fullName evidence="3">GRIP domain-containing protein</fullName>
    </recommendedName>
</protein>
<reference evidence="4 5" key="1">
    <citation type="submission" date="2016-03" db="EMBL/GenBank/DDBJ databases">
        <title>Cyphomyrmex costatus WGS genome.</title>
        <authorList>
            <person name="Nygaard S."/>
            <person name="Hu H."/>
            <person name="Boomsma J."/>
            <person name="Zhang G."/>
        </authorList>
    </citation>
    <scope>NUCLEOTIDE SEQUENCE [LARGE SCALE GENOMIC DNA]</scope>
    <source>
        <strain evidence="4">MS0001</strain>
        <tissue evidence="4">Whole body</tissue>
    </source>
</reference>
<evidence type="ECO:0000259" key="3">
    <source>
        <dbReference type="PROSITE" id="PS50913"/>
    </source>
</evidence>
<evidence type="ECO:0000256" key="1">
    <source>
        <dbReference type="SAM" id="Coils"/>
    </source>
</evidence>
<evidence type="ECO:0000313" key="5">
    <source>
        <dbReference type="Proteomes" id="UP000078542"/>
    </source>
</evidence>
<dbReference type="STRING" id="456900.A0A195C545"/>
<feature type="region of interest" description="Disordered" evidence="2">
    <location>
        <begin position="66"/>
        <end position="103"/>
    </location>
</feature>
<feature type="domain" description="GRIP" evidence="3">
    <location>
        <begin position="630"/>
        <end position="678"/>
    </location>
</feature>
<dbReference type="InterPro" id="IPR000237">
    <property type="entry name" value="GRIP_dom"/>
</dbReference>
<keyword evidence="5" id="KW-1185">Reference proteome</keyword>
<organism evidence="4 5">
    <name type="scientific">Cyphomyrmex costatus</name>
    <dbReference type="NCBI Taxonomy" id="456900"/>
    <lineage>
        <taxon>Eukaryota</taxon>
        <taxon>Metazoa</taxon>
        <taxon>Ecdysozoa</taxon>
        <taxon>Arthropoda</taxon>
        <taxon>Hexapoda</taxon>
        <taxon>Insecta</taxon>
        <taxon>Pterygota</taxon>
        <taxon>Neoptera</taxon>
        <taxon>Endopterygota</taxon>
        <taxon>Hymenoptera</taxon>
        <taxon>Apocrita</taxon>
        <taxon>Aculeata</taxon>
        <taxon>Formicoidea</taxon>
        <taxon>Formicidae</taxon>
        <taxon>Myrmicinae</taxon>
        <taxon>Cyphomyrmex</taxon>
    </lineage>
</organism>
<dbReference type="Pfam" id="PF01465">
    <property type="entry name" value="GRIP"/>
    <property type="match status" value="1"/>
</dbReference>
<gene>
    <name evidence="4" type="ORF">ALC62_14207</name>
</gene>
<evidence type="ECO:0000313" key="4">
    <source>
        <dbReference type="EMBL" id="KYM95296.1"/>
    </source>
</evidence>
<feature type="region of interest" description="Disordered" evidence="2">
    <location>
        <begin position="401"/>
        <end position="422"/>
    </location>
</feature>
<feature type="compositionally biased region" description="Polar residues" evidence="2">
    <location>
        <begin position="401"/>
        <end position="415"/>
    </location>
</feature>